<gene>
    <name evidence="2" type="ORF">J2X16_002564</name>
</gene>
<evidence type="ECO:0000256" key="1">
    <source>
        <dbReference type="SAM" id="MobiDB-lite"/>
    </source>
</evidence>
<accession>A0ABU1Z9B6</accession>
<protein>
    <submittedName>
        <fullName evidence="2">Uncharacterized protein</fullName>
    </submittedName>
</protein>
<evidence type="ECO:0000313" key="3">
    <source>
        <dbReference type="Proteomes" id="UP001180536"/>
    </source>
</evidence>
<comment type="caution">
    <text evidence="2">The sequence shown here is derived from an EMBL/GenBank/DDBJ whole genome shotgun (WGS) entry which is preliminary data.</text>
</comment>
<organism evidence="2 3">
    <name type="scientific">Pelomonas aquatica</name>
    <dbReference type="NCBI Taxonomy" id="431058"/>
    <lineage>
        <taxon>Bacteria</taxon>
        <taxon>Pseudomonadati</taxon>
        <taxon>Pseudomonadota</taxon>
        <taxon>Betaproteobacteria</taxon>
        <taxon>Burkholderiales</taxon>
        <taxon>Sphaerotilaceae</taxon>
        <taxon>Roseateles</taxon>
    </lineage>
</organism>
<evidence type="ECO:0000313" key="2">
    <source>
        <dbReference type="EMBL" id="MDR7297217.1"/>
    </source>
</evidence>
<dbReference type="EMBL" id="JAVDXQ010000003">
    <property type="protein sequence ID" value="MDR7297217.1"/>
    <property type="molecule type" value="Genomic_DNA"/>
</dbReference>
<name>A0ABU1Z9B6_9BURK</name>
<reference evidence="2 3" key="1">
    <citation type="submission" date="2023-07" db="EMBL/GenBank/DDBJ databases">
        <title>Sorghum-associated microbial communities from plants grown in Nebraska, USA.</title>
        <authorList>
            <person name="Schachtman D."/>
        </authorList>
    </citation>
    <scope>NUCLEOTIDE SEQUENCE [LARGE SCALE GENOMIC DNA]</scope>
    <source>
        <strain evidence="2 3">BE310</strain>
    </source>
</reference>
<feature type="compositionally biased region" description="Pro residues" evidence="1">
    <location>
        <begin position="76"/>
        <end position="91"/>
    </location>
</feature>
<dbReference type="Proteomes" id="UP001180536">
    <property type="component" value="Unassembled WGS sequence"/>
</dbReference>
<feature type="region of interest" description="Disordered" evidence="1">
    <location>
        <begin position="66"/>
        <end position="98"/>
    </location>
</feature>
<sequence>MLHSKTDAGRAEIRARALPLSRAARNLLLVLDASKTAGDWLRLVTGATEADLESLREQGLIAPQAGMGQPRAAAPAPAPAPAAPSPAPAPAPSAAAPAPASAGGSLLLDRAALYTYMSGEATKLLGPFKGYAFALEVERCDSLAGLQALALQLVERVQKAKGDAAAAVVRDALGLR</sequence>
<keyword evidence="3" id="KW-1185">Reference proteome</keyword>
<proteinExistence type="predicted"/>
<dbReference type="RefSeq" id="WP_310345095.1">
    <property type="nucleotide sequence ID" value="NZ_JAVDXQ010000003.1"/>
</dbReference>